<keyword evidence="1" id="KW-0175">Coiled coil</keyword>
<dbReference type="PANTHER" id="PTHR21616:SF2">
    <property type="entry name" value="CENTROSOME AND SPINDLE POLE-ASSOCIATED PROTEIN 1"/>
    <property type="match status" value="1"/>
</dbReference>
<name>G3Q7V3_GASAC</name>
<dbReference type="STRING" id="69293.ENSGACP00000025967"/>
<evidence type="ECO:0008006" key="3">
    <source>
        <dbReference type="Google" id="ProtNLM"/>
    </source>
</evidence>
<feature type="coiled-coil region" evidence="1">
    <location>
        <begin position="410"/>
        <end position="445"/>
    </location>
</feature>
<dbReference type="Ensembl" id="ENSGACT00000026018.1">
    <property type="protein sequence ID" value="ENSGACP00000025967.1"/>
    <property type="gene ID" value="ENSGACG00000019648.1"/>
</dbReference>
<sequence>MDDELENFIRERKARMAQDRASLEHDPPYMEIKAKPHRAYESIAKENIHPRSTAQKKGTVSPFKRDDSFSIRPLGVEYERKKQRLQHELCMDYRRYMTQTSVFASRFRLNCTVRSMSLPQTSRMSDETQTSYHIFFNEGKMIPHFWLLTRFRKQTFKELSAVDTLCYFPFIHYQYRFNEGSKLPVFFSRQRITHKNMLLSGLVSDGCTYSYRALRNECQQKDLRLGAVLSTSALKRLCPRVSDQWCQTQSQTATKLKTDINIMIPEFNTIALAYLRPPSRRDVATLTEDTRGSHTPSPLRADILTLGPEADGDQKSVPLRHCDRLGKPLDRDSEEEEEYFKELELVDRRRRRHIGVEASYENRPSNKTDWRYVYSCTLTREKRENVVGRGSRARTSNEDVEFATGLKIGAVDAEDALQRKKEHYRQELQEQIAEQHRNKKREKDLELKVAATGANDPEKRPDRIRQFGLCRKETHQVMEPSGRAASGTSSRGLPSHVRVGFRGRETPLPPLEPPHVAFQSPLLEYSSALSLSPNSQPAAPSFPRATDTPSLLWVPRIPSFPAPLPSALGEAYRSPYGEPHYNYTRNLLDPNMAYFYLPLVSSYWNIPAGGAPPSQFGTYSPHSQHSLISETSAVDAHVRVVPSDGSRSTRDRVLSYREALKQQIQQQQEQKRLEREDEERYEAQLEADMKNHQPWGRGGGGAPLRDCTGNLIADLHQMHKLNEEAYINPEQWQSLCPVRSSLKRSYLAPAHAELLSFEGSAHGQTVQFARGSVFSNQPTQQKLHEQDKYKAYLKQQIDEKMLKKAEERERTRLEEEIEEKRLAEQRARIQKEFDEEQERKKR</sequence>
<evidence type="ECO:0000313" key="2">
    <source>
        <dbReference type="Ensembl" id="ENSGACP00000025967.1"/>
    </source>
</evidence>
<dbReference type="InParanoid" id="G3Q7V3"/>
<evidence type="ECO:0000256" key="1">
    <source>
        <dbReference type="SAM" id="Coils"/>
    </source>
</evidence>
<dbReference type="GO" id="GO:0005813">
    <property type="term" value="C:centrosome"/>
    <property type="evidence" value="ECO:0007669"/>
    <property type="project" value="InterPro"/>
</dbReference>
<dbReference type="GO" id="GO:0005874">
    <property type="term" value="C:microtubule"/>
    <property type="evidence" value="ECO:0007669"/>
    <property type="project" value="InterPro"/>
</dbReference>
<reference evidence="2" key="1">
    <citation type="submission" date="2006-01" db="EMBL/GenBank/DDBJ databases">
        <authorList>
            <person name="Lindblad-Toh K."/>
            <person name="Mauceli E."/>
            <person name="Grabherr M."/>
            <person name="Chang J.L."/>
            <person name="Lander E.S."/>
        </authorList>
    </citation>
    <scope>NUCLEOTIDE SEQUENCE [LARGE SCALE GENOMIC DNA]</scope>
</reference>
<dbReference type="eggNOG" id="ENOG502QTSW">
    <property type="taxonomic scope" value="Eukaryota"/>
</dbReference>
<dbReference type="GO" id="GO:0032467">
    <property type="term" value="P:positive regulation of cytokinesis"/>
    <property type="evidence" value="ECO:0007669"/>
    <property type="project" value="InterPro"/>
</dbReference>
<dbReference type="InterPro" id="IPR026708">
    <property type="entry name" value="CSPP1"/>
</dbReference>
<dbReference type="GO" id="GO:0000922">
    <property type="term" value="C:spindle pole"/>
    <property type="evidence" value="ECO:0007669"/>
    <property type="project" value="InterPro"/>
</dbReference>
<dbReference type="AlphaFoldDB" id="G3Q7V3"/>
<dbReference type="Bgee" id="ENSGACG00000019648">
    <property type="expression patterns" value="Expressed in spleen and 12 other cell types or tissues"/>
</dbReference>
<reference evidence="2" key="2">
    <citation type="submission" date="2024-04" db="UniProtKB">
        <authorList>
            <consortium name="Ensembl"/>
        </authorList>
    </citation>
    <scope>IDENTIFICATION</scope>
</reference>
<dbReference type="PANTHER" id="PTHR21616">
    <property type="entry name" value="CENTROSOME SPINDLE POLE ASSOCIATED PROTEIN"/>
    <property type="match status" value="1"/>
</dbReference>
<feature type="coiled-coil region" evidence="1">
    <location>
        <begin position="650"/>
        <end position="684"/>
    </location>
</feature>
<organism evidence="2">
    <name type="scientific">Gasterosteus aculeatus</name>
    <name type="common">Three-spined stickleback</name>
    <dbReference type="NCBI Taxonomy" id="69293"/>
    <lineage>
        <taxon>Eukaryota</taxon>
        <taxon>Metazoa</taxon>
        <taxon>Chordata</taxon>
        <taxon>Craniata</taxon>
        <taxon>Vertebrata</taxon>
        <taxon>Euteleostomi</taxon>
        <taxon>Actinopterygii</taxon>
        <taxon>Neopterygii</taxon>
        <taxon>Teleostei</taxon>
        <taxon>Neoteleostei</taxon>
        <taxon>Acanthomorphata</taxon>
        <taxon>Eupercaria</taxon>
        <taxon>Perciformes</taxon>
        <taxon>Cottioidei</taxon>
        <taxon>Gasterosteales</taxon>
        <taxon>Gasterosteidae</taxon>
        <taxon>Gasterosteus</taxon>
    </lineage>
</organism>
<accession>G3Q7V3</accession>
<proteinExistence type="predicted"/>
<feature type="coiled-coil region" evidence="1">
    <location>
        <begin position="803"/>
        <end position="839"/>
    </location>
</feature>
<protein>
    <recommendedName>
        <fullName evidence="3">Centrosome and spindle pole associated protein 1a</fullName>
    </recommendedName>
</protein>